<dbReference type="Pfam" id="PF12695">
    <property type="entry name" value="Abhydrolase_5"/>
    <property type="match status" value="1"/>
</dbReference>
<feature type="domain" description="Alpha/beta hydrolase fold-5" evidence="2">
    <location>
        <begin position="68"/>
        <end position="231"/>
    </location>
</feature>
<dbReference type="EMBL" id="BJYT01000030">
    <property type="protein sequence ID" value="GEO11858.1"/>
    <property type="molecule type" value="Genomic_DNA"/>
</dbReference>
<dbReference type="OrthoDB" id="59888at2"/>
<dbReference type="InterPro" id="IPR029059">
    <property type="entry name" value="AB_hydrolase_5"/>
</dbReference>
<keyword evidence="1" id="KW-1133">Transmembrane helix</keyword>
<evidence type="ECO:0000313" key="4">
    <source>
        <dbReference type="Proteomes" id="UP000321513"/>
    </source>
</evidence>
<evidence type="ECO:0000259" key="2">
    <source>
        <dbReference type="Pfam" id="PF12695"/>
    </source>
</evidence>
<dbReference type="Gene3D" id="3.40.50.1820">
    <property type="entry name" value="alpha/beta hydrolase"/>
    <property type="match status" value="1"/>
</dbReference>
<keyword evidence="1" id="KW-0472">Membrane</keyword>
<evidence type="ECO:0000256" key="1">
    <source>
        <dbReference type="SAM" id="Phobius"/>
    </source>
</evidence>
<protein>
    <submittedName>
        <fullName evidence="3">Thioesterase</fullName>
    </submittedName>
</protein>
<dbReference type="AlphaFoldDB" id="A0A512BIR6"/>
<dbReference type="RefSeq" id="WP_147205990.1">
    <property type="nucleotide sequence ID" value="NZ_BJYT01000030.1"/>
</dbReference>
<evidence type="ECO:0000313" key="3">
    <source>
        <dbReference type="EMBL" id="GEO11858.1"/>
    </source>
</evidence>
<accession>A0A512BIR6</accession>
<dbReference type="InterPro" id="IPR029058">
    <property type="entry name" value="AB_hydrolase_fold"/>
</dbReference>
<sequence>MITKKWTIKKIITTVWITGGVIFTAWLIYCYQPHGVGITFFQNSERTKVEDNKDFYLFTPSTAFKEVLIFYPGAMVDPKAYVPLCRKIADRNIKVYLIKMPWRLASKGYNKPKELHLFDDTTQTYILSGHSQGAKMAAQFVYENPALVDKLLLIATTHPRDISLVGSKIPVMKIFGSDDGVADEKTIMDNKMKLPRTTNFIRIQGGNHGQFGYYGFQLGDNKAKISREQQLKETLQYVIEFIKR</sequence>
<keyword evidence="1" id="KW-0812">Transmembrane</keyword>
<keyword evidence="4" id="KW-1185">Reference proteome</keyword>
<feature type="transmembrane region" description="Helical" evidence="1">
    <location>
        <begin position="12"/>
        <end position="29"/>
    </location>
</feature>
<dbReference type="Proteomes" id="UP000321513">
    <property type="component" value="Unassembled WGS sequence"/>
</dbReference>
<name>A0A512BIR6_9BACT</name>
<comment type="caution">
    <text evidence="3">The sequence shown here is derived from an EMBL/GenBank/DDBJ whole genome shotgun (WGS) entry which is preliminary data.</text>
</comment>
<organism evidence="3 4">
    <name type="scientific">Segetibacter aerophilus</name>
    <dbReference type="NCBI Taxonomy" id="670293"/>
    <lineage>
        <taxon>Bacteria</taxon>
        <taxon>Pseudomonadati</taxon>
        <taxon>Bacteroidota</taxon>
        <taxon>Chitinophagia</taxon>
        <taxon>Chitinophagales</taxon>
        <taxon>Chitinophagaceae</taxon>
        <taxon>Segetibacter</taxon>
    </lineage>
</organism>
<dbReference type="GO" id="GO:0016787">
    <property type="term" value="F:hydrolase activity"/>
    <property type="evidence" value="ECO:0007669"/>
    <property type="project" value="InterPro"/>
</dbReference>
<reference evidence="3 4" key="1">
    <citation type="submission" date="2019-07" db="EMBL/GenBank/DDBJ databases">
        <title>Whole genome shotgun sequence of Segetibacter aerophilus NBRC 106135.</title>
        <authorList>
            <person name="Hosoyama A."/>
            <person name="Uohara A."/>
            <person name="Ohji S."/>
            <person name="Ichikawa N."/>
        </authorList>
    </citation>
    <scope>NUCLEOTIDE SEQUENCE [LARGE SCALE GENOMIC DNA]</scope>
    <source>
        <strain evidence="3 4">NBRC 106135</strain>
    </source>
</reference>
<proteinExistence type="predicted"/>
<dbReference type="SUPFAM" id="SSF53474">
    <property type="entry name" value="alpha/beta-Hydrolases"/>
    <property type="match status" value="1"/>
</dbReference>
<gene>
    <name evidence="3" type="ORF">SAE01_43540</name>
</gene>